<feature type="region of interest" description="Disordered" evidence="1">
    <location>
        <begin position="3263"/>
        <end position="3285"/>
    </location>
</feature>
<dbReference type="PANTHER" id="PTHR14672">
    <property type="entry name" value="MUCIN-16"/>
    <property type="match status" value="1"/>
</dbReference>
<feature type="region of interest" description="Disordered" evidence="1">
    <location>
        <begin position="3139"/>
        <end position="3159"/>
    </location>
</feature>
<evidence type="ECO:0000313" key="4">
    <source>
        <dbReference type="Ensembl" id="ENSRNOP00000110601.1"/>
    </source>
</evidence>
<feature type="region of interest" description="Disordered" evidence="1">
    <location>
        <begin position="3186"/>
        <end position="3217"/>
    </location>
</feature>
<feature type="region of interest" description="Disordered" evidence="1">
    <location>
        <begin position="2352"/>
        <end position="2409"/>
    </location>
</feature>
<feature type="domain" description="SEA" evidence="3">
    <location>
        <begin position="5655"/>
        <end position="5776"/>
    </location>
</feature>
<feature type="region of interest" description="Disordered" evidence="1">
    <location>
        <begin position="1193"/>
        <end position="1213"/>
    </location>
</feature>
<feature type="region of interest" description="Disordered" evidence="1">
    <location>
        <begin position="2938"/>
        <end position="2997"/>
    </location>
</feature>
<feature type="domain" description="SEA" evidence="3">
    <location>
        <begin position="7101"/>
        <end position="7220"/>
    </location>
</feature>
<feature type="region of interest" description="Disordered" evidence="1">
    <location>
        <begin position="4371"/>
        <end position="4390"/>
    </location>
</feature>
<feature type="compositionally biased region" description="Polar residues" evidence="1">
    <location>
        <begin position="3205"/>
        <end position="3217"/>
    </location>
</feature>
<feature type="region of interest" description="Disordered" evidence="1">
    <location>
        <begin position="2835"/>
        <end position="2854"/>
    </location>
</feature>
<feature type="domain" description="SEA" evidence="3">
    <location>
        <begin position="4481"/>
        <end position="4602"/>
    </location>
</feature>
<feature type="region of interest" description="Disordered" evidence="1">
    <location>
        <begin position="2151"/>
        <end position="2214"/>
    </location>
</feature>
<keyword evidence="2" id="KW-0812">Transmembrane</keyword>
<feature type="domain" description="SEA" evidence="3">
    <location>
        <begin position="5940"/>
        <end position="6061"/>
    </location>
</feature>
<dbReference type="Proteomes" id="UP000002494">
    <property type="component" value="Chromosome 8"/>
</dbReference>
<evidence type="ECO:0000313" key="5">
    <source>
        <dbReference type="Proteomes" id="UP000002494"/>
    </source>
</evidence>
<feature type="compositionally biased region" description="Low complexity" evidence="1">
    <location>
        <begin position="2152"/>
        <end position="2164"/>
    </location>
</feature>
<feature type="domain" description="SEA" evidence="3">
    <location>
        <begin position="5199"/>
        <end position="5320"/>
    </location>
</feature>
<feature type="compositionally biased region" description="Polar residues" evidence="1">
    <location>
        <begin position="2546"/>
        <end position="2594"/>
    </location>
</feature>
<feature type="compositionally biased region" description="Polar residues" evidence="1">
    <location>
        <begin position="2835"/>
        <end position="2847"/>
    </location>
</feature>
<feature type="region of interest" description="Disordered" evidence="1">
    <location>
        <begin position="2546"/>
        <end position="2605"/>
    </location>
</feature>
<dbReference type="InterPro" id="IPR000082">
    <property type="entry name" value="SEA_dom"/>
</dbReference>
<feature type="transmembrane region" description="Helical" evidence="2">
    <location>
        <begin position="7234"/>
        <end position="7260"/>
    </location>
</feature>
<feature type="domain" description="SEA" evidence="3">
    <location>
        <begin position="6074"/>
        <end position="6195"/>
    </location>
</feature>
<feature type="compositionally biased region" description="Polar residues" evidence="1">
    <location>
        <begin position="2165"/>
        <end position="2202"/>
    </location>
</feature>
<organism evidence="4 5">
    <name type="scientific">Rattus norvegicus</name>
    <name type="common">Rat</name>
    <dbReference type="NCBI Taxonomy" id="10116"/>
    <lineage>
        <taxon>Eukaryota</taxon>
        <taxon>Metazoa</taxon>
        <taxon>Chordata</taxon>
        <taxon>Craniata</taxon>
        <taxon>Vertebrata</taxon>
        <taxon>Euteleostomi</taxon>
        <taxon>Mammalia</taxon>
        <taxon>Eutheria</taxon>
        <taxon>Euarchontoglires</taxon>
        <taxon>Glires</taxon>
        <taxon>Rodentia</taxon>
        <taxon>Myomorpha</taxon>
        <taxon>Muroidea</taxon>
        <taxon>Muridae</taxon>
        <taxon>Murinae</taxon>
        <taxon>Rattus</taxon>
    </lineage>
</organism>
<feature type="region of interest" description="Disordered" evidence="1">
    <location>
        <begin position="2088"/>
        <end position="2115"/>
    </location>
</feature>
<feature type="domain" description="SEA" evidence="3">
    <location>
        <begin position="6541"/>
        <end position="6658"/>
    </location>
</feature>
<name>A0ABK0M105_RAT</name>
<feature type="region of interest" description="Disordered" evidence="1">
    <location>
        <begin position="2284"/>
        <end position="2314"/>
    </location>
</feature>
<dbReference type="Ensembl" id="ENSRNOT00000172603.1">
    <property type="protein sequence ID" value="ENSRNOP00000110601.1"/>
    <property type="gene ID" value="ENSRNOG00000072977.1"/>
</dbReference>
<feature type="compositionally biased region" description="Polar residues" evidence="1">
    <location>
        <begin position="4372"/>
        <end position="4390"/>
    </location>
</feature>
<feature type="region of interest" description="Disordered" evidence="1">
    <location>
        <begin position="722"/>
        <end position="744"/>
    </location>
</feature>
<feature type="compositionally biased region" description="Polar residues" evidence="1">
    <location>
        <begin position="1580"/>
        <end position="1590"/>
    </location>
</feature>
<evidence type="ECO:0000259" key="3">
    <source>
        <dbReference type="PROSITE" id="PS50024"/>
    </source>
</evidence>
<feature type="compositionally biased region" description="Low complexity" evidence="1">
    <location>
        <begin position="1817"/>
        <end position="1828"/>
    </location>
</feature>
<sequence length="7289" mass="784691">MGQEDLPCSAHQCRYLLTLTASLLLTYGPEMEDGMQYHTEISNETAHEDTAGLDKGPLASISPGNHKDLTTEEAVKAETTATALKVTSIFNSNTKMSTANSRPSTHLKTSEKTTNINTAEMIITASDTSQNLLEIAPSFSTGLRENTSMISRRSSPPYSREPEITIPYITSLKTKTIPNVYTLTAPSSESDTISWITHDLEITSAVAKTTTNASQVESDSMVSIATNPRGEHSSNISTAAVFPAIPDLASIEQVSRLFDPTIAISSSISEMKNVDSHSSKEDTRTSKPILTNSPSEPYNTISLISYAGGKTGSPMSTITVSPDVREIMRPLFPSSGNTNHTRNQPISQGQSKTTTSWITHPGTEVTSRVLTTTISPNIQEMVTSKSVNPTAKLQTTTSLIIDGEEHPSLATSTRAVPLGVIEEMPPPLINMSTEKNARTSTLDFFLYQPETTTSWTTNPEKETILGIHTTNYSPSVTDRMTSINLNYTPSEPESIKSLDIHVEGNPSTSMSIQTVLPSIREMMISQATNYGREKHISTSALPVSLGQRQTTASLVNHAENEATSEALPTTISTIQGMSSTTRMTSEPHTTASLVTHNGEQHSSDMSTLPASSGITKMKQPLETSTGKENQSVFTILAVSLGVPKTKSINTTSNILDMIISKAQNHTSSDGHTITSLVTHAGTQSSLSMSTEAPSSSITKLTASLFTDMGKEDVAITSLPISSGEMGRRAPSVTKPEKEVTSEDQSITISNSIQQIMTSPTVIPTEPHTIVLVDTHFGDQPSSAMSTLPVTSDLTKIIPSLSTRPGTESHSVTSTMGISEGQLETTTLGDTHTGREGNSLTLSAVISTSAPDIMISTTKNETTSDTQTITSLITLVEEHHSLSVPTQGDSPGIMKETSSLFTDLGTESYTMTSTLPVFSGQPNIRKTWVKHSETEVTAGILPTTILTSIPEIMASPTSLLSEPHTTVSLISHVGGEPSLAMSTLPVSGTLTENIPSEVNYPGIEGHSMTSALDGTRDHIDSTDQWVSHHSKEGTSMVLYTTISTSAPDMVVSINKNQISSDTHTVTSFITQAKGQPSLSGSTQDISPAIKEVPQSIFNDSDTESYAVTSTLPASSHEPETRTKWIPNTKMEDKLGVLSTTISSSTPEMMISPTPITSEIHSTVSLFTHVGEQDNIAMSSLTVSPSITKFTATQQTHTDTESHTETSALNVSTGQAESTTTWLTQSAKKETTQVLSTTSPTVSDVMTSATLYSTSPGTQTITSFISNDGEQSSLPTSTQGISPGITKGIPSLFTNLNTESYSMTSTMPVYSGQPDTMTLWDTNSEKEVTAGDLATTISSSVLEMKTSKTTFLTESHTTIPSISHVVEQHNPVMSTLPVSTGIKEIIPSQGTHSDTENHSLTSALNVSAGQAESTTTWLTQTAKRETSGVLSRTMSPTVPDMMTSAPLNNTSPSTQTITSFISHDGEQPSLSMSTQDISAGMTEGTPSLFTALNTKSNAMTSNMPASSGQTESRTPWDTNSEMKATSGTLSNTISYNVPEMKILPTVLPSETYSAKVPLVTEVVGQHSSVMSTLPFSPGRTESIPSLETTSGTENYSVTSTLDMSIDQAGSTTPWGTHTGRKNNLVGTSTIISTTALEMMTSISKNQASSETQTITSFINHAAGQPSLSGSTQGISSGIKEMTPSLFTDLDTDSNVMTSTMPASSGQAETRTPLGTTSEMKVTSGTLSTTISYTVPQMMASATFLPSEPHTTVPLVTHVVGQPSSVMSTLPFSPGRTESIPSLEISSQIENYSVTSTLDMSIDQAGSTTPWATHTEKEGTSGTPSSIISTSAPDRMTSITKNQTSSETQTISSLISHDEGQHNFSVYSHNISPGIREVTQSLFTDLGKNSYAMNSTLPASSSQAEIRTPWDSNTEMKDTSGTLSTTISYTLPQVMTSVTVIPSEPQTATVSLVTHAVGQPSSVMSTLSFSPGRTESQSSLVISSDIENYSVISTLDMSIDEGSTTPWGTHTGREGTSGTPSSIISTSVTEMMPSITKNQTSSKTQTITSFISHDDGQPSISVSTKGISPGIEETTPSLFTDLGPDSNVMTSAMPASSGQAESRTPWDTTSEMKSTSGTLSTTISHTVPEMMTSATFPPSETHITNPIVIDIVGQPSSVKSTLPSSPSRTESMPSMDTSSHTENYSVTSTFDKSIDQAGSTNPWNTHTDKGSTSGTLSSIISTSAPEMMSSITKDQTSSETQTITSFISHDDGQPSISVSNKGISPGIEETISSLFTDLGPDSNVMTSAMPASSGQAESRTPWDTTSEMKSTSGTLSTTISHTVPEKMTSATFPPSETHITNPIVIDIVGQPSSVKSTLPFSPSRTESMPSMDTSSHTENYSVTSTFDKSIDQAGSTNPWNTHTGKGSTSGTLSSIISTSAPEMMSSIPKNQTSSATQSITTFISHDDEQPSLSMSTQGISPGTKQMTPSPFTDLGPGSYAMASTLPASSVLAETRTPWDTTSEMKGTSGTLSTTVSYSVPEMTTSATFLPSEPHTTIPIVTHVVGQPSSVMSTLPLSPSRTESMPSMDTSSHTENYSMTSTLDMSIDQAGSTNPWNTHTDKESTSGTLPSIISTSAPEMMSSIPKNQTSSATQTITSFISHDDGQSSLSVSTKGISPGIKEMTPSSFTDLGPGSYAMASTLLAFSGQAETRTPWDTTSEKKSTSGTLSTTISYTVPEMVTSATFLPSETHTTIPIVTHVVGQPSSVMSTLPLSPSRTESMPSMDTSSHTENYSMTSTLDMSIDQAGSTNPWNTHTDKESTSGTLPSIISTSAPEMMSSIPKNQTSSATQTITSFISHDDGQSSLSVSTKGISPGIKEMTPSSFTDLGPGSYAMASTLLASSGQVEARTPWDTTSEMKSTYGTLFTTVSYSVPEMTTSATFLPSEPHTTIPIVTHVVGQPSSVMSTLPLSPSRTESMPSMDTSSHTENYSMTSTLDMSIDQAGSTNPWNTHTDKESTSGTLPSIISTSAPEMMSSIPKNQTSSATQTITSFISHDDGQSSLSVSTKGISPGIKEMTPSSFTDLGPGSYAMASTLLAFSGQAETRTPWDTTSEKKSTSGTLSTTISYTVPEMVTSATFLPSETHTTIPIVTHLVGQPSSVMSTLPLSPSRTESMPSLDTSSHTENYSVTSTLDMSIDQAGSTTAWAIHTEKESTSGTPSTIISTSAPDRMTSTTKNQTSSETQTISSFISHDEGQPSLSMSTPSISPLMTEVTQSLFTDLGTDSYAMTSTLPTSSGQAHSSPPWDTNSEMKTTSATLSTTILSTLPEMMTSASLIPSEPHSTVPLFTHVEGQPSSVLSTLLISPGITEVMSSLVTSSATETNSVTYNMDISTEQPGFTTPWGTHSGKESTSRTLSTIISTSAPDRMTSITQNHFSSDTQTTESLNTHGGGYHSLLLSSPNIISDITRVTPELFTTLSTESYTVTSILPASPDQGETTAQLLNQPVKESPSVVLPTTISTSVSEVMTSPLSELHTIDSLVTHVGGQLSSMSNFTVSPGITEIISSQDTSYVTESHSVTSVLALSPSPLATTSPWETHPSREAISEILTINTSPSAIDSMTSKSKIHSSSETQSIISTVTHGEVQPSMSVSTQASSPSITEVTQLLSTDLGTGNYSIASTLPASLGQTETKAPSVTNLETEVTSGALSTIISTIVSEMMTSSTVSPHTTASLVSHVGEQPSSTITTLPASPDRTEIIPSLVTHPGTTSHIVSSPLDISPGQAESTAPWVTHSGNEGYSGVLSTTILSSVPGMMTSKTQNHTSFDTQTITSFITHAEEQDSLSLSTQGVSPSITEVTPSLFTELDTEKSAFPSTLPVSVFPPGSKTTSVTHPQTEVTSGSSIIITANVPDMMSSPTLIPSDPHTTVSLVTHVAEQPSSAMSILPVSPSTTETISPLVTHSGTESHSVTSTLAVSSSHSETTPQWITHTGHEGTSGTLPTTTSSSIPDIMTSTTLNHTLSKSQTVKSLFTHVGGQPSLNMTTMAFSPSIPKLTTSPSTKFITESHPTTVALSSSLSKTTASLVTPQMESTLSFLTTTIPSTILEMITPPSLLTSELHTTISLATPLEGQLTSSTSTLAISSGVTEKIPLLVTSSTTEIYSVSSTLDTSPGLESPDSMDTTPKIEATSNILSTDISPSVPDLMSSPTHIPFEPHATLSLATYVGEQSSSNISTLTHFPGIKNIVTPLATTSLVEPHTTVPTLSVPADQRETTALSVTHSGKEVMSTVSSPSTLPGDPERTETWVILSAKTSTPHPTTNFPFSYSDTTSSASEVETSSVTTLLSGASEEATSLSVHIGTTTSTTTLTVNPSSILPGSTGFWPSSPSTEYTLTVSSLLPGFSDHPTTSKSSTATSQNIEMSPSLSTIRHSDFVSDVISPTVTLLPSESSTHALTDLETTNEATHSATTSSRPTEAEITTTLHGSSFALLTTSRTSTLSPENVTSRPTTSIHPELVPFIFNLTITNLPYTTEMGHPNSLLFNRTEAALKLLLQSLFINTSIGAGYSGCKLTLIRSEQNGTATGVDTICTYHSDPMSHPLDREKLYQEVTQLTNGITRLGPCTLDKDSLYINGYNHRYWIPTTSTTSPSLVHFTLNFTITNLHHSEGMGSQGSDIFNNTERILNHLLKPMFKISSIGSLYSRCRLISLRPEKDGTATGVDAVCTLHSDPLGFQLDREKLYWELSNNTQGGTKLGSFTLEKDSLYINGFTYKRISASTLNTPVTSSLFLMETSTAKPILSTGPGSSLVPFTINFTITNLKYEEGMNYPGSWKYNATERILQRLLRPLFNKTSIGLLYSDCKLALLRPGRDGTATATGVDAICTYHADPTAPGLDNERVFRELSNLTNDVTQLGPYTLDKNSLYINGYTQQILSSTATPTSPSLLHFTLNFTITNLHHTEGMGSQGSEIFNNTERILNRLLKPIFKNSSIGHLYSGCRLISLRPEKEETATGVDAVCTLHSDTLGLQLDREKLYWELNHNTQSVTKLGSFTLEKNSLYINGFTYVRTSDSTLNTPVTSSMFFTETSTAKPIFSTVSYSPLVPFTINFTITNLKYEEGMSHPGSWKFKATERILQRLLRPLLNKTSISLLYSDCKLALLRPGRDGTATATGVDAICTYHADPTAPGLDNERVFRELSNLTNDVTQLGPYTLDKNSLYINGYTQQILSSTSPPAGPVLEHFTINFTIINLKFEEDMRNPGSRKFNITQRTLQSLLRTLIKKSSIGALYSSCRLSLLRPENDGTGTGVDAVCTHYPDPTGHGLDRKMVYWEISRLTYGVNRLGPYTLDEKSLYVDGYTRQIVATTTQTSMMTIASMGMISNSSNPTAGPVLVPFTINFTVTNLEYVEDMGHPGSRKFNATERVLQKLLRALFSKTSISSLYSGCRLTLLRLEHNGTATGVDAVCTYHSNVSNQGLDRERLYGELKRLNIMELGPYTLDQNRLYVNGYKQKILATTHRPSVLATVSEGTPNISSAPTAASPVLVPFTINFTITNLEFEKDMRYPGSRKFNITERILQSLLRLLFNKTSAGRLYSGCRLVLLRPEKNRAATGVDVICTYHLIPSGNKLVSEHIYGELSSLTQGVTQLGPYTLDQNSLYVNGYTNHILATTPRVSMLSNVSSNTANPISNPTASSSALQLCTLNFTITNLPYMNDMWVPGSAKFNKVEKILKLLLKPLFQNATGGPLDSGCRLTSLRPKEDGEATRVDMVCTYHPNSTGTALDSKQLYLELEQLTHNITQLGPYTLDQNSLYVNGYTHQTAVTSPSKSSLELFTFNFTITNLQYTKNMQPAGSKKFNIMEKILQGLLGPLFKNTSIGPLYAGCRLTWLSSRKDGKATGIDTVCTYYPDHMGHGLATEQLYLELSNLTHGVTQLGPYTLDQDSLYVNGYIYSASGIVLNTTTSFPAFSLAPSSTNNSTDNGTVMVPITLNFTITNLHYTEEMGHPGSLKFNSTKWILHYWLGTLLNKTSIAPVYSGCRLSSLRSENHRATTGVDIICNFHSYSMSPRVNQDQLFWELSHGTHGITRLGPYTLDQDSLYINGYSFGAAALNTTTGELSEELFTVNFTINNLRYSADMSQIGSPKFNITDTLMQHLLSSLFQRSSLGPLYTGCRVDTLKSVKNGAQTQVDVLCTYHQVFNSRGLPAKSIFYDLSWQTHGITKLGPYSLDKDSLFINGYNEPGPDVPPTTPEPATTILPSSTSSLQPESNTAMWHNLETFTINFTISNVPYSADMISGSAMFNSTENVLQHLLGPLFQNDSFNSSCRLTSLRPEKNGTSTGVVTTCTYQHDPGQAGMDTQGLYSELSHLSHGFTQMGNYTLEAHSLYVNGYHVLGPDILTTTPEPSTTILPFTLTSMQPESTTAREHHLEIFTINFTISNLPYSADMDYSSALFNSTESTLQHMLRPLFQNISFNSSCKLASLRPRKNQNSTRVNIICSYQNDSAHPALHIQELYSELSHLTHGFTQLGNYTLDKDSLYVNEDSLYVNGYNETGTKEPTINPDTAPTLLTSSSTFVQTESTTVVGHHLKTVTVSLTISNLPYSAHMNNDSAVFNSTETVLKHLLEPLLRNMSFNSSCRLDSLRPKKNGTATAVEAICTYFHDPANPGIDTQRLYTELSHFTYGITQLGNYTLDNESLQVNGYSETHPEESPTTPEPATTLQPSPSTSLHPEPTTEHHLKILTINFTISNLPYSSNMSNGSAMFSSTESIVQQLLGHLFQNDSFNSSCRLDSLRSKKNGTATGVDVICTYHRDPAHPEMDIQGLYLEMNNLTYGITQLGNYSLEKNSLYINGYNDHSTEDLYTAAESPTTILPSPSTFVQGEPTMAMGYLKTFTLNFTISNLPYSADMNTGSATFNSTERILQYLIRPLVQNESLYSDCRLASLRPKKNGTATGVNAICSYHLSPEHPELDTQELFTKLTQLTQGVTQLGSYMLDQHSLYVNGYPHQTAEITPSGYVPLNVTIQGKYQINFCIINWNLNNTDPTSSEYIMLERDIEDKVTTLYTGSQLKEVFLSCLVTNMTSGSTVVTIEALFSSYLDPNLVKQIFLNKTLNASSYWLGATYQLTDLHVIDMKTSILLPTEIPTTSSNAQHFNLNFTITNLPYSQDIAQPGTTKHQQSKRSIEYALNQLFRNSTIKSYFSDCQVLAFRSVSNNNHTGVDSLCNFSPLARRVDRVAIYEEFLRMTQNGTQLLNFTLDRKSVFVDGYSQNRDDDVMKNSGLPFWAIILICLAVLLVLITCLMCCFLVTICRKKKEGDYQVQRHRLAYYLSHLDLRKLQ</sequence>
<accession>A0ABK0M105</accession>
<feature type="domain" description="SEA" evidence="3">
    <location>
        <begin position="6382"/>
        <end position="6499"/>
    </location>
</feature>
<feature type="domain" description="SEA" evidence="3">
    <location>
        <begin position="5502"/>
        <end position="5623"/>
    </location>
</feature>
<feature type="compositionally biased region" description="Polar residues" evidence="1">
    <location>
        <begin position="334"/>
        <end position="358"/>
    </location>
</feature>
<feature type="region of interest" description="Disordered" evidence="1">
    <location>
        <begin position="4419"/>
        <end position="4444"/>
    </location>
</feature>
<feature type="region of interest" description="Disordered" evidence="1">
    <location>
        <begin position="333"/>
        <end position="358"/>
    </location>
</feature>
<feature type="domain" description="SEA" evidence="3">
    <location>
        <begin position="4615"/>
        <end position="4736"/>
    </location>
</feature>
<dbReference type="Pfam" id="PF01390">
    <property type="entry name" value="SEA"/>
    <property type="match status" value="19"/>
</dbReference>
<dbReference type="PANTHER" id="PTHR14672:SF1">
    <property type="entry name" value="MUCIN-16"/>
    <property type="match status" value="1"/>
</dbReference>
<feature type="compositionally biased region" description="Polar residues" evidence="1">
    <location>
        <begin position="2741"/>
        <end position="2790"/>
    </location>
</feature>
<dbReference type="PROSITE" id="PS50024">
    <property type="entry name" value="SEA"/>
    <property type="match status" value="19"/>
</dbReference>
<reference evidence="4" key="1">
    <citation type="submission" date="2024-01" db="EMBL/GenBank/DDBJ databases">
        <title>GRCr8: a new rat reference genome assembly contstructed from accurate long reads and long range scaffolding.</title>
        <authorList>
            <person name="Doris P.A."/>
            <person name="Kalbfleisch T."/>
            <person name="Li K."/>
            <person name="Howe K."/>
            <person name="Wood J."/>
        </authorList>
    </citation>
    <scope>NUCLEOTIDE SEQUENCE [LARGE SCALE GENOMIC DNA]</scope>
    <source>
        <strain evidence="4">Brown Norway</strain>
    </source>
</reference>
<feature type="compositionally biased region" description="Basic and acidic residues" evidence="1">
    <location>
        <begin position="272"/>
        <end position="285"/>
    </location>
</feature>
<evidence type="ECO:0000256" key="1">
    <source>
        <dbReference type="SAM" id="MobiDB-lite"/>
    </source>
</evidence>
<feature type="domain" description="SEA" evidence="3">
    <location>
        <begin position="4907"/>
        <end position="5028"/>
    </location>
</feature>
<evidence type="ECO:0000256" key="2">
    <source>
        <dbReference type="SAM" id="Phobius"/>
    </source>
</evidence>
<feature type="region of interest" description="Disordered" evidence="1">
    <location>
        <begin position="2741"/>
        <end position="2801"/>
    </location>
</feature>
<keyword evidence="2" id="KW-0472">Membrane</keyword>
<gene>
    <name evidence="4" type="primary">Muc16</name>
</gene>
<keyword evidence="5" id="KW-1185">Reference proteome</keyword>
<feature type="domain" description="SEA" evidence="3">
    <location>
        <begin position="4771"/>
        <end position="4894"/>
    </location>
</feature>
<feature type="region of interest" description="Disordered" evidence="1">
    <location>
        <begin position="270"/>
        <end position="294"/>
    </location>
</feature>
<feature type="region of interest" description="Disordered" evidence="1">
    <location>
        <begin position="2000"/>
        <end position="2021"/>
    </location>
</feature>
<keyword evidence="2" id="KW-1133">Transmembrane helix</keyword>
<reference evidence="4" key="3">
    <citation type="submission" date="2025-09" db="UniProtKB">
        <authorList>
            <consortium name="Ensembl"/>
        </authorList>
    </citation>
    <scope>IDENTIFICATION</scope>
    <source>
        <strain evidence="4">Brown Norway</strain>
    </source>
</reference>
<feature type="compositionally biased region" description="Low complexity" evidence="1">
    <location>
        <begin position="6664"/>
        <end position="6673"/>
    </location>
</feature>
<feature type="region of interest" description="Disordered" evidence="1">
    <location>
        <begin position="1571"/>
        <end position="1590"/>
    </location>
</feature>
<feature type="region of interest" description="Disordered" evidence="1">
    <location>
        <begin position="1802"/>
        <end position="1831"/>
    </location>
</feature>
<feature type="domain" description="SEA" evidence="3">
    <location>
        <begin position="6842"/>
        <end position="6959"/>
    </location>
</feature>
<feature type="domain" description="SEA" evidence="3">
    <location>
        <begin position="6972"/>
        <end position="7087"/>
    </location>
</feature>
<feature type="domain" description="SEA" evidence="3">
    <location>
        <begin position="6691"/>
        <end position="6808"/>
    </location>
</feature>
<feature type="domain" description="SEA" evidence="3">
    <location>
        <begin position="5063"/>
        <end position="5186"/>
    </location>
</feature>
<dbReference type="SUPFAM" id="SSF82671">
    <property type="entry name" value="SEA domain"/>
    <property type="match status" value="19"/>
</dbReference>
<reference evidence="4" key="2">
    <citation type="submission" date="2025-08" db="UniProtKB">
        <authorList>
            <consortium name="Ensembl"/>
        </authorList>
    </citation>
    <scope>IDENTIFICATION</scope>
    <source>
        <strain evidence="4">Brown Norway</strain>
    </source>
</reference>
<feature type="domain" description="SEA" evidence="3">
    <location>
        <begin position="5787"/>
        <end position="5908"/>
    </location>
</feature>
<feature type="compositionally biased region" description="Low complexity" evidence="1">
    <location>
        <begin position="2398"/>
        <end position="2409"/>
    </location>
</feature>
<protein>
    <recommendedName>
        <fullName evidence="3">SEA domain-containing protein</fullName>
    </recommendedName>
</protein>
<feature type="compositionally biased region" description="Low complexity" evidence="1">
    <location>
        <begin position="3189"/>
        <end position="3200"/>
    </location>
</feature>
<feature type="compositionally biased region" description="Polar residues" evidence="1">
    <location>
        <begin position="2938"/>
        <end position="2986"/>
    </location>
</feature>
<feature type="region of interest" description="Disordered" evidence="1">
    <location>
        <begin position="1496"/>
        <end position="1515"/>
    </location>
</feature>
<dbReference type="Gene3D" id="3.30.70.960">
    <property type="entry name" value="SEA domain"/>
    <property type="match status" value="19"/>
</dbReference>
<feature type="compositionally biased region" description="Polar residues" evidence="1">
    <location>
        <begin position="2352"/>
        <end position="2397"/>
    </location>
</feature>
<feature type="region of interest" description="Disordered" evidence="1">
    <location>
        <begin position="3949"/>
        <end position="3977"/>
    </location>
</feature>
<feature type="region of interest" description="Disordered" evidence="1">
    <location>
        <begin position="6655"/>
        <end position="6686"/>
    </location>
</feature>
<feature type="compositionally biased region" description="Polar residues" evidence="1">
    <location>
        <begin position="3949"/>
        <end position="3958"/>
    </location>
</feature>
<dbReference type="InterPro" id="IPR028850">
    <property type="entry name" value="MUC16"/>
</dbReference>
<proteinExistence type="predicted"/>
<feature type="domain" description="SEA" evidence="3">
    <location>
        <begin position="6230"/>
        <end position="6347"/>
    </location>
</feature>
<feature type="region of interest" description="Disordered" evidence="1">
    <location>
        <begin position="1420"/>
        <end position="1457"/>
    </location>
</feature>
<dbReference type="GeneTree" id="ENSGT00440000039287"/>
<dbReference type="InterPro" id="IPR036364">
    <property type="entry name" value="SEA_dom_sf"/>
</dbReference>
<feature type="domain" description="SEA" evidence="3">
    <location>
        <begin position="5351"/>
        <end position="5470"/>
    </location>
</feature>
<feature type="compositionally biased region" description="Polar residues" evidence="1">
    <location>
        <begin position="1443"/>
        <end position="1457"/>
    </location>
</feature>
<feature type="compositionally biased region" description="Low complexity" evidence="1">
    <location>
        <begin position="3965"/>
        <end position="3977"/>
    </location>
</feature>